<proteinExistence type="predicted"/>
<keyword evidence="2" id="KW-1185">Reference proteome</keyword>
<dbReference type="GeneID" id="8682320"/>
<dbReference type="STRING" id="304371.MCP_2573"/>
<dbReference type="KEGG" id="mpd:MCP_2573"/>
<dbReference type="EMBL" id="AP011532">
    <property type="protein sequence ID" value="BAI62645.1"/>
    <property type="molecule type" value="Genomic_DNA"/>
</dbReference>
<accession>D1Z1S3</accession>
<dbReference type="eggNOG" id="arCOG11127">
    <property type="taxonomic scope" value="Archaea"/>
</dbReference>
<evidence type="ECO:0000313" key="1">
    <source>
        <dbReference type="EMBL" id="BAI62645.1"/>
    </source>
</evidence>
<dbReference type="RefSeq" id="WP_012901319.1">
    <property type="nucleotide sequence ID" value="NC_013665.1"/>
</dbReference>
<dbReference type="OrthoDB" id="382114at2157"/>
<gene>
    <name evidence="1" type="ordered locus">MCP_2573</name>
</gene>
<reference evidence="1 2" key="1">
    <citation type="journal article" date="2007" name="Appl. Environ. Microbiol.">
        <title>Isolation of key methanogens for global methane emission from rice paddy fields: a novel isolate affiliated with the clone cluster rice cluster I.</title>
        <authorList>
            <person name="Sakai S."/>
            <person name="Imachi H."/>
            <person name="Sekiguchi Y."/>
            <person name="Ohashi A."/>
            <person name="Harada H."/>
            <person name="Kamagata Y."/>
        </authorList>
    </citation>
    <scope>NUCLEOTIDE SEQUENCE [LARGE SCALE GENOMIC DNA]</scope>
    <source>
        <strain evidence="2">DSM 17711 / JCM 13418 / NBRC 101707 / SANAE</strain>
    </source>
</reference>
<evidence type="ECO:0000313" key="2">
    <source>
        <dbReference type="Proteomes" id="UP000001882"/>
    </source>
</evidence>
<dbReference type="Proteomes" id="UP000001882">
    <property type="component" value="Chromosome"/>
</dbReference>
<name>D1Z1S3_METPS</name>
<reference evidence="1 2" key="2">
    <citation type="journal article" date="2008" name="Int. J. Syst. Evol. Microbiol.">
        <title>Methanocella paludicola gen. nov., sp. nov., a methane-producing archaeon, the first isolate of the lineage 'Rice Cluster I', and proposal of the new archaeal order Methanocellales ord. nov.</title>
        <authorList>
            <person name="Sakai S."/>
            <person name="Imachi H."/>
            <person name="Hanada S."/>
            <person name="Ohashi A."/>
            <person name="Harada H."/>
            <person name="Kamagata Y."/>
        </authorList>
    </citation>
    <scope>NUCLEOTIDE SEQUENCE [LARGE SCALE GENOMIC DNA]</scope>
    <source>
        <strain evidence="2">DSM 17711 / JCM 13418 / NBRC 101707 / SANAE</strain>
    </source>
</reference>
<dbReference type="InParanoid" id="D1Z1S3"/>
<sequence length="177" mass="19562">MSDDLAAWHSSLEKGISEVFPGIGKVIVSSGGRSYPEDIGWLAERMSRLRASEMLIEEEEGSVLVVKDDYGDMAVAVKFSANISPVSLSRSIRLTFARREARTCIRPYVPAADVDRLVRSWKSMIALIFGENFASKLVEKSFRGRARDEMTPEEVEAARAFISSALGDCLALDKVNK</sequence>
<reference evidence="2" key="3">
    <citation type="journal article" date="2011" name="PLoS ONE">
        <title>Genome sequence of a mesophilic hydrogenotrophic methanogen Methanocella paludicola, the first cultivated representative of the order Methanocellales.</title>
        <authorList>
            <person name="Sakai S."/>
            <person name="Takaki Y."/>
            <person name="Shimamura S."/>
            <person name="Sekine M."/>
            <person name="Tajima T."/>
            <person name="Kosugi H."/>
            <person name="Ichikawa N."/>
            <person name="Tasumi E."/>
            <person name="Hiraki A.T."/>
            <person name="Shimizu A."/>
            <person name="Kato Y."/>
            <person name="Nishiko R."/>
            <person name="Mori K."/>
            <person name="Fujita N."/>
            <person name="Imachi H."/>
            <person name="Takai K."/>
        </authorList>
    </citation>
    <scope>NUCLEOTIDE SEQUENCE [LARGE SCALE GENOMIC DNA]</scope>
    <source>
        <strain evidence="2">DSM 17711 / JCM 13418 / NBRC 101707 / SANAE</strain>
    </source>
</reference>
<organism evidence="1 2">
    <name type="scientific">Methanocella paludicola (strain DSM 17711 / JCM 13418 / NBRC 101707 / SANAE)</name>
    <dbReference type="NCBI Taxonomy" id="304371"/>
    <lineage>
        <taxon>Archaea</taxon>
        <taxon>Methanobacteriati</taxon>
        <taxon>Methanobacteriota</taxon>
        <taxon>Stenosarchaea group</taxon>
        <taxon>Methanomicrobia</taxon>
        <taxon>Methanocellales</taxon>
        <taxon>Methanocellaceae</taxon>
        <taxon>Methanocella</taxon>
    </lineage>
</organism>
<protein>
    <submittedName>
        <fullName evidence="1">Uncharacterized protein</fullName>
    </submittedName>
</protein>
<dbReference type="AlphaFoldDB" id="D1Z1S3"/>